<dbReference type="Proteomes" id="UP000886724">
    <property type="component" value="Unassembled WGS sequence"/>
</dbReference>
<dbReference type="Gene3D" id="3.40.710.10">
    <property type="entry name" value="DD-peptidase/beta-lactamase superfamily"/>
    <property type="match status" value="1"/>
</dbReference>
<comment type="caution">
    <text evidence="18">The sequence shown here is derived from an EMBL/GenBank/DDBJ whole genome shotgun (WGS) entry which is preliminary data.</text>
</comment>
<dbReference type="PRINTS" id="PR00725">
    <property type="entry name" value="DADACBPTASE1"/>
</dbReference>
<evidence type="ECO:0000256" key="5">
    <source>
        <dbReference type="ARBA" id="ARBA00022645"/>
    </source>
</evidence>
<accession>A0A9D2BMN1</accession>
<keyword evidence="16" id="KW-0812">Transmembrane</keyword>
<dbReference type="PANTHER" id="PTHR21581:SF6">
    <property type="entry name" value="TRAFFICKING PROTEIN PARTICLE COMPLEX SUBUNIT 12"/>
    <property type="match status" value="1"/>
</dbReference>
<evidence type="ECO:0000256" key="9">
    <source>
        <dbReference type="ARBA" id="ARBA00022960"/>
    </source>
</evidence>
<evidence type="ECO:0000256" key="2">
    <source>
        <dbReference type="ARBA" id="ARBA00004752"/>
    </source>
</evidence>
<evidence type="ECO:0000256" key="13">
    <source>
        <dbReference type="PIRSR" id="PIRSR618044-1"/>
    </source>
</evidence>
<feature type="active site" evidence="13">
    <location>
        <position position="123"/>
    </location>
</feature>
<comment type="function">
    <text evidence="1">Removes C-terminal D-alanyl residues from sugar-peptide cell wall precursors.</text>
</comment>
<dbReference type="Gene3D" id="2.60.410.10">
    <property type="entry name" value="D-Ala-D-Ala carboxypeptidase, C-terminal domain"/>
    <property type="match status" value="1"/>
</dbReference>
<sequence>MVKKLLVAIIMVISIFTSNIPVKALENSEPITTLSCQYAVAIDAKSGLVLYNKNMDERMYPASMTKVMTVIVALEMMKDTSTTTVITQSDIDTVWETGASSANFEVGEVVTYEDLLYGAILPSGADATRALANNLCGSQEAFVAKMNELAGELGLKDTHFVNTTGIHDDNHYTTAHDMALIVKHAIENDKFREIYGQRYHTSSNGLHQWVNKSIYNARRAGIDTTNILGCKSGYTNQAKNCLSSLDTVNGNEIITIVAHSTNEVRTSAAVCDTLDIMNYVGQRYSLQNILTKGNEVDTLKVDLAKDNKSVVITNQNDATAFLPNNFNLEELDYRYSFDKLKAPLKKGTKVGNLEIYYGDYLLYEEDYLTTEAIEKDTVKEVTNNVIDFIFPYGIAIVLVVIYILILRFKPKRRRV</sequence>
<evidence type="ECO:0000256" key="3">
    <source>
        <dbReference type="ARBA" id="ARBA00007164"/>
    </source>
</evidence>
<feature type="active site" description="Acyl-ester intermediate" evidence="13">
    <location>
        <position position="63"/>
    </location>
</feature>
<dbReference type="GO" id="GO:0008360">
    <property type="term" value="P:regulation of cell shape"/>
    <property type="evidence" value="ECO:0007669"/>
    <property type="project" value="UniProtKB-KW"/>
</dbReference>
<dbReference type="PANTHER" id="PTHR21581">
    <property type="entry name" value="D-ALANYL-D-ALANINE CARBOXYPEPTIDASE"/>
    <property type="match status" value="1"/>
</dbReference>
<evidence type="ECO:0000256" key="6">
    <source>
        <dbReference type="ARBA" id="ARBA00022670"/>
    </source>
</evidence>
<dbReference type="SUPFAM" id="SSF69189">
    <property type="entry name" value="Penicillin-binding protein associated domain"/>
    <property type="match status" value="1"/>
</dbReference>
<feature type="active site" description="Proton acceptor" evidence="13">
    <location>
        <position position="66"/>
    </location>
</feature>
<dbReference type="InterPro" id="IPR012907">
    <property type="entry name" value="Peptidase_S11_C"/>
</dbReference>
<proteinExistence type="inferred from homology"/>
<dbReference type="Pfam" id="PF07943">
    <property type="entry name" value="PBP5_C"/>
    <property type="match status" value="1"/>
</dbReference>
<evidence type="ECO:0000256" key="1">
    <source>
        <dbReference type="ARBA" id="ARBA00003217"/>
    </source>
</evidence>
<dbReference type="EMBL" id="DXET01000143">
    <property type="protein sequence ID" value="HIX81628.1"/>
    <property type="molecule type" value="Genomic_DNA"/>
</dbReference>
<keyword evidence="8" id="KW-0378">Hydrolase</keyword>
<dbReference type="GO" id="GO:0071555">
    <property type="term" value="P:cell wall organization"/>
    <property type="evidence" value="ECO:0007669"/>
    <property type="project" value="UniProtKB-KW"/>
</dbReference>
<dbReference type="InterPro" id="IPR012338">
    <property type="entry name" value="Beta-lactam/transpept-like"/>
</dbReference>
<comment type="catalytic activity">
    <reaction evidence="12">
        <text>Preferential cleavage: (Ac)2-L-Lys-D-Ala-|-D-Ala. Also transpeptidation of peptidyl-alanyl moieties that are N-acyl substituents of D-alanine.</text>
        <dbReference type="EC" id="3.4.16.4"/>
    </reaction>
</comment>
<evidence type="ECO:0000256" key="10">
    <source>
        <dbReference type="ARBA" id="ARBA00022984"/>
    </source>
</evidence>
<evidence type="ECO:0000256" key="7">
    <source>
        <dbReference type="ARBA" id="ARBA00022729"/>
    </source>
</evidence>
<evidence type="ECO:0000256" key="4">
    <source>
        <dbReference type="ARBA" id="ARBA00012448"/>
    </source>
</evidence>
<evidence type="ECO:0000259" key="17">
    <source>
        <dbReference type="SMART" id="SM00936"/>
    </source>
</evidence>
<feature type="domain" description="Peptidase S11 D-Ala-D-Ala carboxypeptidase A C-terminal" evidence="17">
    <location>
        <begin position="284"/>
        <end position="375"/>
    </location>
</feature>
<dbReference type="GO" id="GO:0009002">
    <property type="term" value="F:serine-type D-Ala-D-Ala carboxypeptidase activity"/>
    <property type="evidence" value="ECO:0007669"/>
    <property type="project" value="UniProtKB-EC"/>
</dbReference>
<comment type="similarity">
    <text evidence="3 15">Belongs to the peptidase S11 family.</text>
</comment>
<dbReference type="InterPro" id="IPR018044">
    <property type="entry name" value="Peptidase_S11"/>
</dbReference>
<gene>
    <name evidence="18" type="ORF">H9980_06620</name>
</gene>
<feature type="transmembrane region" description="Helical" evidence="16">
    <location>
        <begin position="389"/>
        <end position="408"/>
    </location>
</feature>
<keyword evidence="10" id="KW-0573">Peptidoglycan synthesis</keyword>
<dbReference type="GO" id="GO:0006508">
    <property type="term" value="P:proteolysis"/>
    <property type="evidence" value="ECO:0007669"/>
    <property type="project" value="UniProtKB-KW"/>
</dbReference>
<dbReference type="InterPro" id="IPR037167">
    <property type="entry name" value="Peptidase_S11_C_sf"/>
</dbReference>
<evidence type="ECO:0000256" key="8">
    <source>
        <dbReference type="ARBA" id="ARBA00022801"/>
    </source>
</evidence>
<evidence type="ECO:0000313" key="18">
    <source>
        <dbReference type="EMBL" id="HIX81628.1"/>
    </source>
</evidence>
<evidence type="ECO:0000256" key="16">
    <source>
        <dbReference type="SAM" id="Phobius"/>
    </source>
</evidence>
<keyword evidence="6" id="KW-0645">Protease</keyword>
<organism evidence="18 19">
    <name type="scientific">Candidatus Erysipelatoclostridium merdavium</name>
    <dbReference type="NCBI Taxonomy" id="2838566"/>
    <lineage>
        <taxon>Bacteria</taxon>
        <taxon>Bacillati</taxon>
        <taxon>Bacillota</taxon>
        <taxon>Erysipelotrichia</taxon>
        <taxon>Erysipelotrichales</taxon>
        <taxon>Erysipelotrichales incertae sedis</taxon>
    </lineage>
</organism>
<keyword evidence="7" id="KW-0732">Signal</keyword>
<keyword evidence="16" id="KW-0472">Membrane</keyword>
<dbReference type="SMART" id="SM00936">
    <property type="entry name" value="PBP5_C"/>
    <property type="match status" value="1"/>
</dbReference>
<protein>
    <recommendedName>
        <fullName evidence="4">serine-type D-Ala-D-Ala carboxypeptidase</fullName>
        <ecNumber evidence="4">3.4.16.4</ecNumber>
    </recommendedName>
</protein>
<evidence type="ECO:0000256" key="12">
    <source>
        <dbReference type="ARBA" id="ARBA00034000"/>
    </source>
</evidence>
<evidence type="ECO:0000256" key="15">
    <source>
        <dbReference type="RuleBase" id="RU004016"/>
    </source>
</evidence>
<keyword evidence="16" id="KW-1133">Transmembrane helix</keyword>
<comment type="pathway">
    <text evidence="2">Cell wall biogenesis; peptidoglycan biosynthesis.</text>
</comment>
<reference evidence="18" key="1">
    <citation type="journal article" date="2021" name="PeerJ">
        <title>Extensive microbial diversity within the chicken gut microbiome revealed by metagenomics and culture.</title>
        <authorList>
            <person name="Gilroy R."/>
            <person name="Ravi A."/>
            <person name="Getino M."/>
            <person name="Pursley I."/>
            <person name="Horton D.L."/>
            <person name="Alikhan N.F."/>
            <person name="Baker D."/>
            <person name="Gharbi K."/>
            <person name="Hall N."/>
            <person name="Watson M."/>
            <person name="Adriaenssens E.M."/>
            <person name="Foster-Nyarko E."/>
            <person name="Jarju S."/>
            <person name="Secka A."/>
            <person name="Antonio M."/>
            <person name="Oren A."/>
            <person name="Chaudhuri R.R."/>
            <person name="La Ragione R."/>
            <person name="Hildebrand F."/>
            <person name="Pallen M.J."/>
        </authorList>
    </citation>
    <scope>NUCLEOTIDE SEQUENCE</scope>
    <source>
        <strain evidence="18">ChiGjej1B1-14440</strain>
    </source>
</reference>
<keyword evidence="5 18" id="KW-0121">Carboxypeptidase</keyword>
<dbReference type="SUPFAM" id="SSF56601">
    <property type="entry name" value="beta-lactamase/transpeptidase-like"/>
    <property type="match status" value="1"/>
</dbReference>
<keyword evidence="9" id="KW-0133">Cell shape</keyword>
<evidence type="ECO:0000256" key="14">
    <source>
        <dbReference type="PIRSR" id="PIRSR618044-2"/>
    </source>
</evidence>
<dbReference type="AlphaFoldDB" id="A0A9D2BMN1"/>
<evidence type="ECO:0000256" key="11">
    <source>
        <dbReference type="ARBA" id="ARBA00023316"/>
    </source>
</evidence>
<name>A0A9D2BMN1_9FIRM</name>
<dbReference type="InterPro" id="IPR015956">
    <property type="entry name" value="Peniciliin-bd_prot_C_sf"/>
</dbReference>
<dbReference type="GO" id="GO:0009252">
    <property type="term" value="P:peptidoglycan biosynthetic process"/>
    <property type="evidence" value="ECO:0007669"/>
    <property type="project" value="UniProtKB-KW"/>
</dbReference>
<keyword evidence="11" id="KW-0961">Cell wall biogenesis/degradation</keyword>
<dbReference type="Pfam" id="PF00768">
    <property type="entry name" value="Peptidase_S11"/>
    <property type="match status" value="1"/>
</dbReference>
<feature type="binding site" evidence="14">
    <location>
        <position position="231"/>
    </location>
    <ligand>
        <name>substrate</name>
    </ligand>
</feature>
<dbReference type="EC" id="3.4.16.4" evidence="4"/>
<dbReference type="InterPro" id="IPR001967">
    <property type="entry name" value="Peptidase_S11_N"/>
</dbReference>
<evidence type="ECO:0000313" key="19">
    <source>
        <dbReference type="Proteomes" id="UP000886724"/>
    </source>
</evidence>
<reference evidence="18" key="2">
    <citation type="submission" date="2021-04" db="EMBL/GenBank/DDBJ databases">
        <authorList>
            <person name="Gilroy R."/>
        </authorList>
    </citation>
    <scope>NUCLEOTIDE SEQUENCE</scope>
    <source>
        <strain evidence="18">ChiGjej1B1-14440</strain>
    </source>
</reference>